<dbReference type="Gene3D" id="6.10.340.10">
    <property type="match status" value="1"/>
</dbReference>
<evidence type="ECO:0000256" key="5">
    <source>
        <dbReference type="ARBA" id="ARBA00022679"/>
    </source>
</evidence>
<gene>
    <name evidence="14" type="ORF">MBSD_1885</name>
    <name evidence="15" type="ORF">MBSD_n0375</name>
</gene>
<dbReference type="CDD" id="cd00082">
    <property type="entry name" value="HisKA"/>
    <property type="match status" value="1"/>
</dbReference>
<dbReference type="InterPro" id="IPR003660">
    <property type="entry name" value="HAMP_dom"/>
</dbReference>
<dbReference type="PROSITE" id="PS50885">
    <property type="entry name" value="HAMP"/>
    <property type="match status" value="1"/>
</dbReference>
<dbReference type="InterPro" id="IPR003661">
    <property type="entry name" value="HisK_dim/P_dom"/>
</dbReference>
<dbReference type="SMART" id="SM00388">
    <property type="entry name" value="HisKA"/>
    <property type="match status" value="1"/>
</dbReference>
<dbReference type="SMART" id="SM00304">
    <property type="entry name" value="HAMP"/>
    <property type="match status" value="1"/>
</dbReference>
<dbReference type="Pfam" id="PF00672">
    <property type="entry name" value="HAMP"/>
    <property type="match status" value="1"/>
</dbReference>
<proteinExistence type="predicted"/>
<evidence type="ECO:0000256" key="8">
    <source>
        <dbReference type="ARBA" id="ARBA00022989"/>
    </source>
</evidence>
<reference evidence="14" key="1">
    <citation type="submission" date="2015-03" db="EMBL/GenBank/DDBJ databases">
        <title>Draft genome sequence of Mizugakiibacter sediminis skMP5.</title>
        <authorList>
            <person name="Watanabe T."/>
            <person name="Kojima H."/>
            <person name="Fukui M."/>
        </authorList>
    </citation>
    <scope>NUCLEOTIDE SEQUENCE</scope>
    <source>
        <strain evidence="14">SkMP5</strain>
    </source>
</reference>
<dbReference type="GO" id="GO:0005886">
    <property type="term" value="C:plasma membrane"/>
    <property type="evidence" value="ECO:0007669"/>
    <property type="project" value="TreeGrafter"/>
</dbReference>
<keyword evidence="5" id="KW-0808">Transferase</keyword>
<dbReference type="SMART" id="SM00387">
    <property type="entry name" value="HATPase_c"/>
    <property type="match status" value="1"/>
</dbReference>
<dbReference type="InterPro" id="IPR003594">
    <property type="entry name" value="HATPase_dom"/>
</dbReference>
<evidence type="ECO:0000256" key="3">
    <source>
        <dbReference type="ARBA" id="ARBA00012438"/>
    </source>
</evidence>
<keyword evidence="7 15" id="KW-0418">Kinase</keyword>
<evidence type="ECO:0000259" key="13">
    <source>
        <dbReference type="PROSITE" id="PS50885"/>
    </source>
</evidence>
<evidence type="ECO:0000313" key="14">
    <source>
        <dbReference type="EMBL" id="GAN45339.1"/>
    </source>
</evidence>
<evidence type="ECO:0000256" key="10">
    <source>
        <dbReference type="ARBA" id="ARBA00023136"/>
    </source>
</evidence>
<dbReference type="SUPFAM" id="SSF47384">
    <property type="entry name" value="Homodimeric domain of signal transducing histidine kinase"/>
    <property type="match status" value="1"/>
</dbReference>
<dbReference type="EMBL" id="DF970150">
    <property type="protein sequence ID" value="GAP65086.1"/>
    <property type="molecule type" value="Genomic_DNA"/>
</dbReference>
<reference evidence="15" key="2">
    <citation type="submission" date="2015-08" db="EMBL/GenBank/DDBJ databases">
        <title>Complete DNA Sequence of Pseudomonas syringae pv. actinidiae, the Causal Agent of Kiwifruit Canker Disease.</title>
        <authorList>
            <person name="Rikkerink E.H.A."/>
            <person name="Fineran P.C."/>
        </authorList>
    </citation>
    <scope>NUCLEOTIDE SEQUENCE</scope>
    <source>
        <strain evidence="15">SkMP5</strain>
    </source>
</reference>
<name>A0A0K8QK62_9GAMM</name>
<feature type="domain" description="HAMP" evidence="13">
    <location>
        <begin position="164"/>
        <end position="217"/>
    </location>
</feature>
<dbReference type="Pfam" id="PF02518">
    <property type="entry name" value="HATPase_c"/>
    <property type="match status" value="1"/>
</dbReference>
<keyword evidence="8 11" id="KW-1133">Transmembrane helix</keyword>
<dbReference type="Gene3D" id="3.30.565.10">
    <property type="entry name" value="Histidine kinase-like ATPase, C-terminal domain"/>
    <property type="match status" value="1"/>
</dbReference>
<evidence type="ECO:0000313" key="16">
    <source>
        <dbReference type="Proteomes" id="UP000253740"/>
    </source>
</evidence>
<feature type="transmembrane region" description="Helical" evidence="11">
    <location>
        <begin position="140"/>
        <end position="159"/>
    </location>
</feature>
<dbReference type="PRINTS" id="PR00344">
    <property type="entry name" value="BCTRLSENSOR"/>
</dbReference>
<accession>A0A0K8QK62</accession>
<dbReference type="Pfam" id="PF00512">
    <property type="entry name" value="HisKA"/>
    <property type="match status" value="1"/>
</dbReference>
<evidence type="ECO:0000256" key="6">
    <source>
        <dbReference type="ARBA" id="ARBA00022692"/>
    </source>
</evidence>
<sequence length="432" mass="48224">MLQSRRRLRSRIFVSFALFGLALTSLFAAATIYMRARLEDQLINNTLQREVENFVQFKQAHPEPDAPWKLSTFDAQIYSARKFANVPFAWQRYGTGVYDIRDFDENGKLRPYKLAVYKDDRYWAFLRLDVSTQRLSERQLITALGFAVLIFAGLSMLIGRWLSSRVMSPVSDLARRLRSLRRTGQFEPLAPNFADDEVGELAAALDDYAQRLTELVQRDREFNADVSHELRTPLAVIATTTELLLNAPDLSDKMRDRLKRMERASRQSTELIEALLLLSRAERSGPIDGETTDIARVCADVIDANRPHLGGRPVEVSLRVESPLAVNAPSSVVAVALNNLIGNAIKYTPQGEVVVRVQDGRVLVEDTGPGIKAEDAEKLFQRGVRGEGAVGKGAGLGLAIVRRLCELYGWGVGLRPREGGGAVATLDFQPRR</sequence>
<evidence type="ECO:0000259" key="12">
    <source>
        <dbReference type="PROSITE" id="PS50109"/>
    </source>
</evidence>
<dbReference type="EMBL" id="DF952380">
    <property type="protein sequence ID" value="GAN45339.1"/>
    <property type="molecule type" value="Genomic_DNA"/>
</dbReference>
<dbReference type="InterPro" id="IPR036097">
    <property type="entry name" value="HisK_dim/P_sf"/>
</dbReference>
<evidence type="ECO:0000256" key="2">
    <source>
        <dbReference type="ARBA" id="ARBA00004370"/>
    </source>
</evidence>
<dbReference type="InterPro" id="IPR004358">
    <property type="entry name" value="Sig_transdc_His_kin-like_C"/>
</dbReference>
<comment type="catalytic activity">
    <reaction evidence="1">
        <text>ATP + protein L-histidine = ADP + protein N-phospho-L-histidine.</text>
        <dbReference type="EC" id="2.7.13.3"/>
    </reaction>
</comment>
<evidence type="ECO:0000256" key="4">
    <source>
        <dbReference type="ARBA" id="ARBA00022553"/>
    </source>
</evidence>
<dbReference type="PANTHER" id="PTHR45436:SF16">
    <property type="entry name" value="HISTIDINE KINASE"/>
    <property type="match status" value="1"/>
</dbReference>
<keyword evidence="4" id="KW-0597">Phosphoprotein</keyword>
<evidence type="ECO:0000256" key="9">
    <source>
        <dbReference type="ARBA" id="ARBA00023012"/>
    </source>
</evidence>
<dbReference type="InterPro" id="IPR036890">
    <property type="entry name" value="HATPase_C_sf"/>
</dbReference>
<evidence type="ECO:0000256" key="7">
    <source>
        <dbReference type="ARBA" id="ARBA00022777"/>
    </source>
</evidence>
<keyword evidence="9" id="KW-0902">Two-component regulatory system</keyword>
<dbReference type="AlphaFoldDB" id="A0A0K8QK62"/>
<evidence type="ECO:0000256" key="11">
    <source>
        <dbReference type="SAM" id="Phobius"/>
    </source>
</evidence>
<feature type="domain" description="Histidine kinase" evidence="12">
    <location>
        <begin position="225"/>
        <end position="432"/>
    </location>
</feature>
<dbReference type="InterPro" id="IPR005467">
    <property type="entry name" value="His_kinase_dom"/>
</dbReference>
<dbReference type="InterPro" id="IPR050428">
    <property type="entry name" value="TCS_sensor_his_kinase"/>
</dbReference>
<dbReference type="STRING" id="1475481.GCA_000953855_00381"/>
<dbReference type="EC" id="2.7.13.3" evidence="3"/>
<dbReference type="SUPFAM" id="SSF55874">
    <property type="entry name" value="ATPase domain of HSP90 chaperone/DNA topoisomerase II/histidine kinase"/>
    <property type="match status" value="1"/>
</dbReference>
<organism evidence="15">
    <name type="scientific">Mizugakiibacter sediminis</name>
    <dbReference type="NCBI Taxonomy" id="1475481"/>
    <lineage>
        <taxon>Bacteria</taxon>
        <taxon>Pseudomonadati</taxon>
        <taxon>Pseudomonadota</taxon>
        <taxon>Gammaproteobacteria</taxon>
        <taxon>Lysobacterales</taxon>
        <taxon>Rhodanobacteraceae</taxon>
        <taxon>Mizugakiibacter</taxon>
    </lineage>
</organism>
<evidence type="ECO:0000256" key="1">
    <source>
        <dbReference type="ARBA" id="ARBA00000085"/>
    </source>
</evidence>
<dbReference type="RefSeq" id="WP_062534557.1">
    <property type="nucleotide sequence ID" value="NZ_DF970150.1"/>
</dbReference>
<evidence type="ECO:0000313" key="15">
    <source>
        <dbReference type="EMBL" id="GAP65086.1"/>
    </source>
</evidence>
<dbReference type="PROSITE" id="PS50109">
    <property type="entry name" value="HIS_KIN"/>
    <property type="match status" value="1"/>
</dbReference>
<dbReference type="GO" id="GO:0000155">
    <property type="term" value="F:phosphorelay sensor kinase activity"/>
    <property type="evidence" value="ECO:0007669"/>
    <property type="project" value="InterPro"/>
</dbReference>
<keyword evidence="16" id="KW-1185">Reference proteome</keyword>
<dbReference type="Proteomes" id="UP000253740">
    <property type="component" value="Unassembled WGS sequence"/>
</dbReference>
<dbReference type="PANTHER" id="PTHR45436">
    <property type="entry name" value="SENSOR HISTIDINE KINASE YKOH"/>
    <property type="match status" value="1"/>
</dbReference>
<keyword evidence="10 11" id="KW-0472">Membrane</keyword>
<keyword evidence="6 11" id="KW-0812">Transmembrane</keyword>
<comment type="subcellular location">
    <subcellularLocation>
        <location evidence="2">Membrane</location>
    </subcellularLocation>
</comment>
<dbReference type="CDD" id="cd00075">
    <property type="entry name" value="HATPase"/>
    <property type="match status" value="1"/>
</dbReference>
<protein>
    <recommendedName>
        <fullName evidence="3">histidine kinase</fullName>
        <ecNumber evidence="3">2.7.13.3</ecNumber>
    </recommendedName>
</protein>
<dbReference type="Gene3D" id="1.10.287.130">
    <property type="match status" value="1"/>
</dbReference>
<dbReference type="HOGENOM" id="CLU_000445_89_37_6"/>